<gene>
    <name evidence="3" type="ORF">AOQ84DRAFT_48596</name>
</gene>
<organism evidence="3 4">
    <name type="scientific">Glonium stellatum</name>
    <dbReference type="NCBI Taxonomy" id="574774"/>
    <lineage>
        <taxon>Eukaryota</taxon>
        <taxon>Fungi</taxon>
        <taxon>Dikarya</taxon>
        <taxon>Ascomycota</taxon>
        <taxon>Pezizomycotina</taxon>
        <taxon>Dothideomycetes</taxon>
        <taxon>Pleosporomycetidae</taxon>
        <taxon>Gloniales</taxon>
        <taxon>Gloniaceae</taxon>
        <taxon>Glonium</taxon>
    </lineage>
</organism>
<keyword evidence="4" id="KW-1185">Reference proteome</keyword>
<protein>
    <recommendedName>
        <fullName evidence="5">F-box domain-containing protein</fullName>
    </recommendedName>
</protein>
<dbReference type="EMBL" id="KV749724">
    <property type="protein sequence ID" value="OCL08047.1"/>
    <property type="molecule type" value="Genomic_DNA"/>
</dbReference>
<evidence type="ECO:0008006" key="5">
    <source>
        <dbReference type="Google" id="ProtNLM"/>
    </source>
</evidence>
<accession>A0A8E2F000</accession>
<evidence type="ECO:0000259" key="2">
    <source>
        <dbReference type="Pfam" id="PF26648"/>
    </source>
</evidence>
<name>A0A8E2F000_9PEZI</name>
<dbReference type="InterPro" id="IPR038883">
    <property type="entry name" value="AN11006-like"/>
</dbReference>
<evidence type="ECO:0000313" key="3">
    <source>
        <dbReference type="EMBL" id="OCL08047.1"/>
    </source>
</evidence>
<dbReference type="OrthoDB" id="3864007at2759"/>
<reference evidence="3 4" key="1">
    <citation type="journal article" date="2016" name="Nat. Commun.">
        <title>Ectomycorrhizal ecology is imprinted in the genome of the dominant symbiotic fungus Cenococcum geophilum.</title>
        <authorList>
            <consortium name="DOE Joint Genome Institute"/>
            <person name="Peter M."/>
            <person name="Kohler A."/>
            <person name="Ohm R.A."/>
            <person name="Kuo A."/>
            <person name="Krutzmann J."/>
            <person name="Morin E."/>
            <person name="Arend M."/>
            <person name="Barry K.W."/>
            <person name="Binder M."/>
            <person name="Choi C."/>
            <person name="Clum A."/>
            <person name="Copeland A."/>
            <person name="Grisel N."/>
            <person name="Haridas S."/>
            <person name="Kipfer T."/>
            <person name="LaButti K."/>
            <person name="Lindquist E."/>
            <person name="Lipzen A."/>
            <person name="Maire R."/>
            <person name="Meier B."/>
            <person name="Mihaltcheva S."/>
            <person name="Molinier V."/>
            <person name="Murat C."/>
            <person name="Poggeler S."/>
            <person name="Quandt C.A."/>
            <person name="Sperisen C."/>
            <person name="Tritt A."/>
            <person name="Tisserant E."/>
            <person name="Crous P.W."/>
            <person name="Henrissat B."/>
            <person name="Nehls U."/>
            <person name="Egli S."/>
            <person name="Spatafora J.W."/>
            <person name="Grigoriev I.V."/>
            <person name="Martin F.M."/>
        </authorList>
    </citation>
    <scope>NUCLEOTIDE SEQUENCE [LARGE SCALE GENOMIC DNA]</scope>
    <source>
        <strain evidence="3 4">CBS 207.34</strain>
    </source>
</reference>
<dbReference type="PANTHER" id="PTHR42085:SF1">
    <property type="entry name" value="F-BOX DOMAIN-CONTAINING PROTEIN"/>
    <property type="match status" value="1"/>
</dbReference>
<dbReference type="InterPro" id="IPR058252">
    <property type="entry name" value="zf_Tbcl_4"/>
</dbReference>
<feature type="domain" description="Probable treble clef zinc finger" evidence="1">
    <location>
        <begin position="30"/>
        <end position="66"/>
    </location>
</feature>
<evidence type="ECO:0000313" key="4">
    <source>
        <dbReference type="Proteomes" id="UP000250140"/>
    </source>
</evidence>
<proteinExistence type="predicted"/>
<dbReference type="Pfam" id="PF26647">
    <property type="entry name" value="zf_Tbcl_3"/>
    <property type="match status" value="1"/>
</dbReference>
<dbReference type="PANTHER" id="PTHR42085">
    <property type="entry name" value="F-BOX DOMAIN-CONTAINING PROTEIN"/>
    <property type="match status" value="1"/>
</dbReference>
<sequence>MAVSKRRKIMQSHDTDHHANSCLIHDSDCDRFCNAVKRDGLPCTRTATTFSPDHLPTCGQHTRQFIPKGRCRAVAICGQPCNRLFKLEPTFMELCERHDQGRNNLPCHIMKLPTELRLAIFRFLFPEDAIPARPPPEISRWRQGYSNVNTAIFRVSKQISDEATSVLYDTIPFCVAITELSISICGMMWTKGEWGRDTFGLTKDRFASVQLRRIRNLRIQLRIVERAVWDAPVNAALPEREDTLLYDLRIIIRQFLRLVDGNKNIQRIHVVPSVIGFADWKRDEIIAAAIFVLKPFTVLRGISNPFLDNIIGTTVRSSAYTALINDDFSYARSPIGIVPTKVEPRETYPEDDLYASYQRQWNKLLRGDEPVPAISPLFEKVAKLEVLLRSLLDRRLNSAFKFSPQELLFRARVAAEVDDSHHFSRIHAFLAKEWARYLQEQAAANLRVTKKILDISDAPKHNGLGPYFNAICATDASYAAKLARLSHLDVADENTPDDSFEDLLKGIEPPDDKEDGVTSWLDEEGTQHIKKGDRTWLCLRTPTLVRKLRQSGLAGAAPHISLH</sequence>
<dbReference type="Proteomes" id="UP000250140">
    <property type="component" value="Unassembled WGS sequence"/>
</dbReference>
<feature type="domain" description="Probable treble clef zinc finger fungi" evidence="2">
    <location>
        <begin position="69"/>
        <end position="101"/>
    </location>
</feature>
<dbReference type="Pfam" id="PF26648">
    <property type="entry name" value="zf_Tbcl_4"/>
    <property type="match status" value="1"/>
</dbReference>
<dbReference type="AlphaFoldDB" id="A0A8E2F000"/>
<evidence type="ECO:0000259" key="1">
    <source>
        <dbReference type="Pfam" id="PF26647"/>
    </source>
</evidence>
<dbReference type="InterPro" id="IPR058251">
    <property type="entry name" value="zf_Tbcl_3"/>
</dbReference>